<evidence type="ECO:0000313" key="2">
    <source>
        <dbReference type="Proteomes" id="UP000771797"/>
    </source>
</evidence>
<accession>A0ABQ6Y2C0</accession>
<name>A0ABQ6Y2C0_9GAMM</name>
<keyword evidence="2" id="KW-1185">Reference proteome</keyword>
<comment type="caution">
    <text evidence="1">The sequence shown here is derived from an EMBL/GenBank/DDBJ whole genome shotgun (WGS) entry which is preliminary data.</text>
</comment>
<protein>
    <submittedName>
        <fullName evidence="1">Uncharacterized protein</fullName>
    </submittedName>
</protein>
<sequence>RLWEAALAANAAFGVRLLRWQARSHSGDVEGQQEMLEVLFYIHAFVGNADDVDSPLIDYIED</sequence>
<dbReference type="EMBL" id="AQPF01000078">
    <property type="protein sequence ID" value="KAF0802105.1"/>
    <property type="molecule type" value="Genomic_DNA"/>
</dbReference>
<dbReference type="Proteomes" id="UP000771797">
    <property type="component" value="Unassembled WGS sequence"/>
</dbReference>
<reference evidence="1 2" key="1">
    <citation type="submission" date="2012-09" db="EMBL/GenBank/DDBJ databases">
        <title>Genome Sequence of alkane-degrading Bacterium Alcanivorax sp. 6-D-6.</title>
        <authorList>
            <person name="Lai Q."/>
            <person name="Shao Z."/>
        </authorList>
    </citation>
    <scope>NUCLEOTIDE SEQUENCE [LARGE SCALE GENOMIC DNA]</scope>
    <source>
        <strain evidence="1 2">6-D-6</strain>
    </source>
</reference>
<dbReference type="RefSeq" id="WP_236564202.1">
    <property type="nucleotide sequence ID" value="NZ_AQPF01000078.1"/>
</dbReference>
<organism evidence="1 2">
    <name type="scientific">Alcanivorax xiamenensis</name>
    <dbReference type="NCBI Taxonomy" id="1177156"/>
    <lineage>
        <taxon>Bacteria</taxon>
        <taxon>Pseudomonadati</taxon>
        <taxon>Pseudomonadota</taxon>
        <taxon>Gammaproteobacteria</taxon>
        <taxon>Oceanospirillales</taxon>
        <taxon>Alcanivoracaceae</taxon>
        <taxon>Alcanivorax</taxon>
    </lineage>
</organism>
<gene>
    <name evidence="1" type="ORF">A6D6_04143</name>
</gene>
<evidence type="ECO:0000313" key="1">
    <source>
        <dbReference type="EMBL" id="KAF0802105.1"/>
    </source>
</evidence>
<proteinExistence type="predicted"/>
<feature type="non-terminal residue" evidence="1">
    <location>
        <position position="1"/>
    </location>
</feature>